<feature type="transmembrane region" description="Helical" evidence="13">
    <location>
        <begin position="7"/>
        <end position="36"/>
    </location>
</feature>
<evidence type="ECO:0000256" key="4">
    <source>
        <dbReference type="ARBA" id="ARBA00022670"/>
    </source>
</evidence>
<dbReference type="InterPro" id="IPR050083">
    <property type="entry name" value="HtpX_protease"/>
</dbReference>
<feature type="domain" description="Peptidase M48" evidence="14">
    <location>
        <begin position="79"/>
        <end position="312"/>
    </location>
</feature>
<sequence length="490" mass="52918">MKNSSRALLAVVLLAGFPVLVLAIIAALVVLEIYAFRDRPTIGLRLGIITVPVIYVLLQALFTIERSGDDEVSGLPVTPAEQPELWALVRELAATVGTRPPDAIYLVPQVNAAVQEQTRWLGLQVKSRRLFIGAQLFAGLRTDQFRAVVGHELAHYSNRDTRFAGATYRGRQTIGRVVNGLNGSTWFGRMLQKLFHAYAKLYFAVSMRVSRGQELAADVAAAQVAGTAAATSALREVEALDVVWRFFLNSYATLGWKAGYLPARLAEGYRHLLADGGRAEEIDEVRRNPPKHKSSPYDSHPPTLERIAVLEAAPAVPVTPGGERPATEILREAAKTLDATLLTGLSTEARRKKPVDWETLVDASTRHQFGEDAAKILRNRKLPDLLDALDAGRLDELADPAVKVPTGAGARARRELLAGSVRTRLSTVVISDLAAAGHAKWALSWSGPAELALDAPYDEALEPALDAAVTGDTSGLRALLPAAEPDPIPS</sequence>
<evidence type="ECO:0000256" key="12">
    <source>
        <dbReference type="SAM" id="MobiDB-lite"/>
    </source>
</evidence>
<evidence type="ECO:0000256" key="5">
    <source>
        <dbReference type="ARBA" id="ARBA00022692"/>
    </source>
</evidence>
<reference evidence="15 16" key="1">
    <citation type="journal article" date="2015" name="Int. J. Syst. Evol. Microbiol.">
        <title>Amycolatopsis rhabdoformis sp. nov., an actinomycete isolated from a tropical forest soil.</title>
        <authorList>
            <person name="Souza W.R."/>
            <person name="Silva R.E."/>
            <person name="Goodfellow M."/>
            <person name="Busarakam K."/>
            <person name="Figueiro F.S."/>
            <person name="Ferreira D."/>
            <person name="Rodrigues-Filho E."/>
            <person name="Moraes L.A.B."/>
            <person name="Zucchi T.D."/>
        </authorList>
    </citation>
    <scope>NUCLEOTIDE SEQUENCE [LARGE SCALE GENOMIC DNA]</scope>
    <source>
        <strain evidence="15 16">NCIMB 14900</strain>
    </source>
</reference>
<dbReference type="GO" id="GO:0008237">
    <property type="term" value="F:metallopeptidase activity"/>
    <property type="evidence" value="ECO:0007669"/>
    <property type="project" value="UniProtKB-KW"/>
</dbReference>
<evidence type="ECO:0000256" key="1">
    <source>
        <dbReference type="ARBA" id="ARBA00001947"/>
    </source>
</evidence>
<evidence type="ECO:0000256" key="11">
    <source>
        <dbReference type="ARBA" id="ARBA00023136"/>
    </source>
</evidence>
<dbReference type="RefSeq" id="WP_326566852.1">
    <property type="nucleotide sequence ID" value="NZ_CP142149.1"/>
</dbReference>
<evidence type="ECO:0000256" key="3">
    <source>
        <dbReference type="ARBA" id="ARBA00022475"/>
    </source>
</evidence>
<evidence type="ECO:0000256" key="13">
    <source>
        <dbReference type="SAM" id="Phobius"/>
    </source>
</evidence>
<evidence type="ECO:0000256" key="7">
    <source>
        <dbReference type="ARBA" id="ARBA00022801"/>
    </source>
</evidence>
<evidence type="ECO:0000313" key="15">
    <source>
        <dbReference type="EMBL" id="WSE27848.1"/>
    </source>
</evidence>
<dbReference type="EC" id="3.4.24.-" evidence="15"/>
<keyword evidence="5 13" id="KW-0812">Transmembrane</keyword>
<comment type="cofactor">
    <cofactor evidence="1">
        <name>Zn(2+)</name>
        <dbReference type="ChEBI" id="CHEBI:29105"/>
    </cofactor>
</comment>
<dbReference type="CDD" id="cd07328">
    <property type="entry name" value="M48_Ste24p_like"/>
    <property type="match status" value="1"/>
</dbReference>
<evidence type="ECO:0000256" key="2">
    <source>
        <dbReference type="ARBA" id="ARBA00004651"/>
    </source>
</evidence>
<keyword evidence="4" id="KW-0645">Protease</keyword>
<dbReference type="Proteomes" id="UP001330812">
    <property type="component" value="Chromosome"/>
</dbReference>
<keyword evidence="3" id="KW-1003">Cell membrane</keyword>
<accession>A0ABZ1I2P8</accession>
<keyword evidence="7 15" id="KW-0378">Hydrolase</keyword>
<evidence type="ECO:0000313" key="16">
    <source>
        <dbReference type="Proteomes" id="UP001330812"/>
    </source>
</evidence>
<name>A0ABZ1I2P8_9PSEU</name>
<dbReference type="PANTHER" id="PTHR43221:SF1">
    <property type="entry name" value="PROTEASE HTPX"/>
    <property type="match status" value="1"/>
</dbReference>
<keyword evidence="10 15" id="KW-0482">Metalloprotease</keyword>
<evidence type="ECO:0000259" key="14">
    <source>
        <dbReference type="Pfam" id="PF01435"/>
    </source>
</evidence>
<gene>
    <name evidence="15" type="ORF">VSH64_34080</name>
</gene>
<dbReference type="PANTHER" id="PTHR43221">
    <property type="entry name" value="PROTEASE HTPX"/>
    <property type="match status" value="1"/>
</dbReference>
<evidence type="ECO:0000256" key="10">
    <source>
        <dbReference type="ARBA" id="ARBA00023049"/>
    </source>
</evidence>
<dbReference type="Gene3D" id="3.30.2010.10">
    <property type="entry name" value="Metalloproteases ('zincins'), catalytic domain"/>
    <property type="match status" value="1"/>
</dbReference>
<evidence type="ECO:0000256" key="8">
    <source>
        <dbReference type="ARBA" id="ARBA00022833"/>
    </source>
</evidence>
<protein>
    <submittedName>
        <fullName evidence="15">M48 family metalloprotease</fullName>
        <ecNumber evidence="15">3.4.24.-</ecNumber>
    </submittedName>
</protein>
<keyword evidence="11 13" id="KW-0472">Membrane</keyword>
<keyword evidence="9 13" id="KW-1133">Transmembrane helix</keyword>
<proteinExistence type="predicted"/>
<keyword evidence="6" id="KW-0479">Metal-binding</keyword>
<comment type="subcellular location">
    <subcellularLocation>
        <location evidence="2">Cell membrane</location>
        <topology evidence="2">Multi-pass membrane protein</topology>
    </subcellularLocation>
</comment>
<evidence type="ECO:0000256" key="9">
    <source>
        <dbReference type="ARBA" id="ARBA00022989"/>
    </source>
</evidence>
<dbReference type="EMBL" id="CP142149">
    <property type="protein sequence ID" value="WSE27848.1"/>
    <property type="molecule type" value="Genomic_DNA"/>
</dbReference>
<keyword evidence="16" id="KW-1185">Reference proteome</keyword>
<keyword evidence="8" id="KW-0862">Zinc</keyword>
<feature type="region of interest" description="Disordered" evidence="12">
    <location>
        <begin position="281"/>
        <end position="302"/>
    </location>
</feature>
<dbReference type="InterPro" id="IPR001915">
    <property type="entry name" value="Peptidase_M48"/>
</dbReference>
<evidence type="ECO:0000256" key="6">
    <source>
        <dbReference type="ARBA" id="ARBA00022723"/>
    </source>
</evidence>
<organism evidence="15 16">
    <name type="scientific">Amycolatopsis rhabdoformis</name>
    <dbReference type="NCBI Taxonomy" id="1448059"/>
    <lineage>
        <taxon>Bacteria</taxon>
        <taxon>Bacillati</taxon>
        <taxon>Actinomycetota</taxon>
        <taxon>Actinomycetes</taxon>
        <taxon>Pseudonocardiales</taxon>
        <taxon>Pseudonocardiaceae</taxon>
        <taxon>Amycolatopsis</taxon>
    </lineage>
</organism>
<dbReference type="Pfam" id="PF01435">
    <property type="entry name" value="Peptidase_M48"/>
    <property type="match status" value="1"/>
</dbReference>